<gene>
    <name evidence="1" type="ORF">MP1_gp0131</name>
</gene>
<keyword evidence="2" id="KW-1185">Reference proteome</keyword>
<evidence type="ECO:0000313" key="1">
    <source>
        <dbReference type="EMBL" id="ANM46658.1"/>
    </source>
</evidence>
<protein>
    <submittedName>
        <fullName evidence="1">Uncharacterized protein</fullName>
    </submittedName>
</protein>
<dbReference type="Proteomes" id="UP000203816">
    <property type="component" value="Segment"/>
</dbReference>
<reference evidence="1 2" key="1">
    <citation type="submission" date="2016-04" db="EMBL/GenBank/DDBJ databases">
        <title>Comparative genomics of Morganella phages MP1 and MP2 define new clades among the T4 and T7-like Viruses.</title>
        <authorList>
            <person name="Pinto G."/>
            <person name="Oliveira A."/>
            <person name="Malgorzata L."/>
            <person name="Kropinski A."/>
            <person name="Azeredo J."/>
        </authorList>
    </citation>
    <scope>NUCLEOTIDE SEQUENCE [LARGE SCALE GENOMIC DNA]</scope>
</reference>
<evidence type="ECO:0000313" key="2">
    <source>
        <dbReference type="Proteomes" id="UP000203816"/>
    </source>
</evidence>
<name>A0A192YB07_9CAUD</name>
<organism evidence="1 2">
    <name type="scientific">Morganella phage vB_MmoM_MP1</name>
    <dbReference type="NCBI Taxonomy" id="1852628"/>
    <lineage>
        <taxon>Viruses</taxon>
        <taxon>Duplodnaviria</taxon>
        <taxon>Heunggongvirae</taxon>
        <taxon>Uroviricota</taxon>
        <taxon>Caudoviricetes</taxon>
        <taxon>Pantevenvirales</taxon>
        <taxon>Straboviridae</taxon>
        <taxon>Gualtarvirus</taxon>
        <taxon>Gualtarvirus mp1</taxon>
    </lineage>
</organism>
<sequence>MKIKLDRMEIIAKNRKLGYYALLKTKIKCKPKYVFVHSKWTLEIDYNERVIYCP</sequence>
<dbReference type="EMBL" id="KX078569">
    <property type="protein sequence ID" value="ANM46658.1"/>
    <property type="molecule type" value="Genomic_DNA"/>
</dbReference>
<dbReference type="KEGG" id="vg:29059493"/>
<proteinExistence type="predicted"/>
<accession>A0A192YB07</accession>
<dbReference type="GeneID" id="29059493"/>
<dbReference type="RefSeq" id="YP_009279989.1">
    <property type="nucleotide sequence ID" value="NC_031020.1"/>
</dbReference>